<evidence type="ECO:0000256" key="8">
    <source>
        <dbReference type="SAM" id="Phobius"/>
    </source>
</evidence>
<proteinExistence type="predicted"/>
<keyword evidence="2" id="KW-0813">Transport</keyword>
<keyword evidence="4 8" id="KW-1133">Transmembrane helix</keyword>
<keyword evidence="6 8" id="KW-0472">Membrane</keyword>
<name>A0A8S4A0W0_9EUPU</name>
<dbReference type="GO" id="GO:0005251">
    <property type="term" value="F:delayed rectifier potassium channel activity"/>
    <property type="evidence" value="ECO:0007669"/>
    <property type="project" value="TreeGrafter"/>
</dbReference>
<dbReference type="GO" id="GO:0001508">
    <property type="term" value="P:action potential"/>
    <property type="evidence" value="ECO:0007669"/>
    <property type="project" value="TreeGrafter"/>
</dbReference>
<protein>
    <submittedName>
        <fullName evidence="9">Uncharacterized protein</fullName>
    </submittedName>
</protein>
<feature type="transmembrane region" description="Helical" evidence="8">
    <location>
        <begin position="85"/>
        <end position="109"/>
    </location>
</feature>
<organism evidence="9 10">
    <name type="scientific">Candidula unifasciata</name>
    <dbReference type="NCBI Taxonomy" id="100452"/>
    <lineage>
        <taxon>Eukaryota</taxon>
        <taxon>Metazoa</taxon>
        <taxon>Spiralia</taxon>
        <taxon>Lophotrochozoa</taxon>
        <taxon>Mollusca</taxon>
        <taxon>Gastropoda</taxon>
        <taxon>Heterobranchia</taxon>
        <taxon>Euthyneura</taxon>
        <taxon>Panpulmonata</taxon>
        <taxon>Eupulmonata</taxon>
        <taxon>Stylommatophora</taxon>
        <taxon>Helicina</taxon>
        <taxon>Helicoidea</taxon>
        <taxon>Geomitridae</taxon>
        <taxon>Candidula</taxon>
    </lineage>
</organism>
<evidence type="ECO:0000256" key="2">
    <source>
        <dbReference type="ARBA" id="ARBA00022448"/>
    </source>
</evidence>
<keyword evidence="3 8" id="KW-0812">Transmembrane</keyword>
<feature type="transmembrane region" description="Helical" evidence="8">
    <location>
        <begin position="31"/>
        <end position="49"/>
    </location>
</feature>
<reference evidence="9" key="1">
    <citation type="submission" date="2021-04" db="EMBL/GenBank/DDBJ databases">
        <authorList>
            <consortium name="Molecular Ecology Group"/>
        </authorList>
    </citation>
    <scope>NUCLEOTIDE SEQUENCE</scope>
</reference>
<comment type="caution">
    <text evidence="9">The sequence shown here is derived from an EMBL/GenBank/DDBJ whole genome shotgun (WGS) entry which is preliminary data.</text>
</comment>
<comment type="subcellular location">
    <subcellularLocation>
        <location evidence="1">Membrane</location>
        <topology evidence="1">Multi-pass membrane protein</topology>
    </subcellularLocation>
</comment>
<feature type="non-terminal residue" evidence="9">
    <location>
        <position position="157"/>
    </location>
</feature>
<evidence type="ECO:0000256" key="1">
    <source>
        <dbReference type="ARBA" id="ARBA00004141"/>
    </source>
</evidence>
<evidence type="ECO:0000256" key="5">
    <source>
        <dbReference type="ARBA" id="ARBA00023065"/>
    </source>
</evidence>
<feature type="transmembrane region" description="Helical" evidence="8">
    <location>
        <begin position="121"/>
        <end position="142"/>
    </location>
</feature>
<dbReference type="GO" id="GO:0008076">
    <property type="term" value="C:voltage-gated potassium channel complex"/>
    <property type="evidence" value="ECO:0007669"/>
    <property type="project" value="InterPro"/>
</dbReference>
<evidence type="ECO:0000313" key="9">
    <source>
        <dbReference type="EMBL" id="CAG5135359.1"/>
    </source>
</evidence>
<dbReference type="SUPFAM" id="SSF81324">
    <property type="entry name" value="Voltage-gated potassium channels"/>
    <property type="match status" value="1"/>
</dbReference>
<evidence type="ECO:0000256" key="6">
    <source>
        <dbReference type="ARBA" id="ARBA00023136"/>
    </source>
</evidence>
<evidence type="ECO:0000256" key="3">
    <source>
        <dbReference type="ARBA" id="ARBA00022692"/>
    </source>
</evidence>
<dbReference type="InterPro" id="IPR028325">
    <property type="entry name" value="VG_K_chnl"/>
</dbReference>
<dbReference type="Gene3D" id="1.20.120.350">
    <property type="entry name" value="Voltage-gated potassium channels. Chain C"/>
    <property type="match status" value="1"/>
</dbReference>
<dbReference type="PRINTS" id="PR00169">
    <property type="entry name" value="KCHANNEL"/>
</dbReference>
<evidence type="ECO:0000256" key="4">
    <source>
        <dbReference type="ARBA" id="ARBA00022989"/>
    </source>
</evidence>
<dbReference type="EMBL" id="CAJHNH020008223">
    <property type="protein sequence ID" value="CAG5135359.1"/>
    <property type="molecule type" value="Genomic_DNA"/>
</dbReference>
<keyword evidence="10" id="KW-1185">Reference proteome</keyword>
<evidence type="ECO:0000313" key="10">
    <source>
        <dbReference type="Proteomes" id="UP000678393"/>
    </source>
</evidence>
<dbReference type="AlphaFoldDB" id="A0A8S4A0W0"/>
<feature type="non-terminal residue" evidence="9">
    <location>
        <position position="1"/>
    </location>
</feature>
<evidence type="ECO:0000256" key="7">
    <source>
        <dbReference type="ARBA" id="ARBA00023303"/>
    </source>
</evidence>
<dbReference type="PANTHER" id="PTHR11537">
    <property type="entry name" value="VOLTAGE-GATED POTASSIUM CHANNEL"/>
    <property type="match status" value="1"/>
</dbReference>
<keyword evidence="5" id="KW-0406">Ion transport</keyword>
<dbReference type="PANTHER" id="PTHR11537:SF252">
    <property type="entry name" value="POTASSIUM VOLTAGE-GATED CHANNEL PROTEIN SHAW"/>
    <property type="match status" value="1"/>
</dbReference>
<dbReference type="Proteomes" id="UP000678393">
    <property type="component" value="Unassembled WGS sequence"/>
</dbReference>
<gene>
    <name evidence="9" type="ORF">CUNI_LOCUS20917</name>
</gene>
<dbReference type="InterPro" id="IPR027359">
    <property type="entry name" value="Volt_channel_dom_sf"/>
</dbReference>
<keyword evidence="7" id="KW-0407">Ion channel</keyword>
<sequence>DDYYGLIGKSPISDHVWNTLSNPSYSRTAKIWSCIYNLFVALASLSFVLESEPSYRYITDEVKAKLVGDLPKPGDLRFMMYSVEFPSVCLLDIICWTFFTVEFFIRLAVTPRISVFLKSKLNIMDIFLLASVWIIFFTSQYVTDSFHKFNYFFFYTS</sequence>
<accession>A0A8S4A0W0</accession>